<comment type="function">
    <text evidence="6">Catalyzes the conversion of 7,8-dihydroneopterin to 6-hydroxymethyl-7,8-dihydropterin.</text>
</comment>
<dbReference type="PANTHER" id="PTHR42844">
    <property type="entry name" value="DIHYDRONEOPTERIN ALDOLASE 1-RELATED"/>
    <property type="match status" value="1"/>
</dbReference>
<gene>
    <name evidence="8" type="ORF">SAMN05877842_1246</name>
</gene>
<dbReference type="Gene3D" id="3.30.1130.10">
    <property type="match status" value="1"/>
</dbReference>
<dbReference type="SUPFAM" id="SSF55620">
    <property type="entry name" value="Tetrahydrobiopterin biosynthesis enzymes-like"/>
    <property type="match status" value="1"/>
</dbReference>
<dbReference type="GO" id="GO:0004150">
    <property type="term" value="F:dihydroneopterin aldolase activity"/>
    <property type="evidence" value="ECO:0007669"/>
    <property type="project" value="UniProtKB-UniRule"/>
</dbReference>
<organism evidence="8 9">
    <name type="scientific">Ureibacillus acetophenoni</name>
    <dbReference type="NCBI Taxonomy" id="614649"/>
    <lineage>
        <taxon>Bacteria</taxon>
        <taxon>Bacillati</taxon>
        <taxon>Bacillota</taxon>
        <taxon>Bacilli</taxon>
        <taxon>Bacillales</taxon>
        <taxon>Caryophanaceae</taxon>
        <taxon>Ureibacillus</taxon>
    </lineage>
</organism>
<evidence type="ECO:0000256" key="1">
    <source>
        <dbReference type="ARBA" id="ARBA00001353"/>
    </source>
</evidence>
<comment type="pathway">
    <text evidence="2 6">Cofactor biosynthesis; tetrahydrofolate biosynthesis; 2-amino-4-hydroxy-6-hydroxymethyl-7,8-dihydropteridine diphosphate from 7,8-dihydroneopterin triphosphate: step 3/4.</text>
</comment>
<feature type="domain" description="Dihydroneopterin aldolase/epimerase" evidence="7">
    <location>
        <begin position="4"/>
        <end position="118"/>
    </location>
</feature>
<dbReference type="FunFam" id="3.30.1130.10:FF:000003">
    <property type="entry name" value="7,8-dihydroneopterin aldolase"/>
    <property type="match status" value="1"/>
</dbReference>
<evidence type="ECO:0000256" key="4">
    <source>
        <dbReference type="ARBA" id="ARBA00022909"/>
    </source>
</evidence>
<evidence type="ECO:0000256" key="2">
    <source>
        <dbReference type="ARBA" id="ARBA00005013"/>
    </source>
</evidence>
<dbReference type="OrthoDB" id="9803748at2"/>
<protein>
    <recommendedName>
        <fullName evidence="6">7,8-dihydroneopterin aldolase</fullName>
        <ecNumber evidence="6">4.1.2.25</ecNumber>
    </recommendedName>
</protein>
<sequence length="123" mass="13960">MDYIHLRDMQFYGYHGVLKEENVLGQRFRATVSLAVDIHKAGLTDELDDTVSYVGVYDLCKEVIEGKPYKLIEAVAETVATKILESYQGQVLGVKVEIIKPDPPIPGHYREVAVEITRGRFYE</sequence>
<evidence type="ECO:0000259" key="7">
    <source>
        <dbReference type="SMART" id="SM00905"/>
    </source>
</evidence>
<dbReference type="SMART" id="SM00905">
    <property type="entry name" value="FolB"/>
    <property type="match status" value="1"/>
</dbReference>
<dbReference type="InterPro" id="IPR006157">
    <property type="entry name" value="FolB_dom"/>
</dbReference>
<comment type="similarity">
    <text evidence="3 6">Belongs to the DHNA family.</text>
</comment>
<dbReference type="AlphaFoldDB" id="A0A285USP3"/>
<dbReference type="UniPathway" id="UPA00077">
    <property type="reaction ID" value="UER00154"/>
</dbReference>
<accession>A0A285USP3</accession>
<dbReference type="InterPro" id="IPR006156">
    <property type="entry name" value="Dihydroneopterin_aldolase"/>
</dbReference>
<dbReference type="CDD" id="cd00534">
    <property type="entry name" value="DHNA_DHNTPE"/>
    <property type="match status" value="1"/>
</dbReference>
<evidence type="ECO:0000256" key="6">
    <source>
        <dbReference type="RuleBase" id="RU362079"/>
    </source>
</evidence>
<dbReference type="NCBIfam" id="TIGR00526">
    <property type="entry name" value="folB_dom"/>
    <property type="match status" value="1"/>
</dbReference>
<proteinExistence type="inferred from homology"/>
<reference evidence="9" key="1">
    <citation type="submission" date="2017-08" db="EMBL/GenBank/DDBJ databases">
        <authorList>
            <person name="Varghese N."/>
            <person name="Submissions S."/>
        </authorList>
    </citation>
    <scope>NUCLEOTIDE SEQUENCE [LARGE SCALE GENOMIC DNA]</scope>
    <source>
        <strain evidence="9">JC23</strain>
    </source>
</reference>
<comment type="catalytic activity">
    <reaction evidence="1 6">
        <text>7,8-dihydroneopterin = 6-hydroxymethyl-7,8-dihydropterin + glycolaldehyde</text>
        <dbReference type="Rhea" id="RHEA:10540"/>
        <dbReference type="ChEBI" id="CHEBI:17001"/>
        <dbReference type="ChEBI" id="CHEBI:17071"/>
        <dbReference type="ChEBI" id="CHEBI:44841"/>
        <dbReference type="EC" id="4.1.2.25"/>
    </reaction>
</comment>
<evidence type="ECO:0000313" key="8">
    <source>
        <dbReference type="EMBL" id="SOC44803.1"/>
    </source>
</evidence>
<dbReference type="NCBIfam" id="TIGR00525">
    <property type="entry name" value="folB"/>
    <property type="match status" value="1"/>
</dbReference>
<dbReference type="EC" id="4.1.2.25" evidence="6"/>
<evidence type="ECO:0000256" key="3">
    <source>
        <dbReference type="ARBA" id="ARBA00005708"/>
    </source>
</evidence>
<evidence type="ECO:0000256" key="5">
    <source>
        <dbReference type="ARBA" id="ARBA00023239"/>
    </source>
</evidence>
<dbReference type="PANTHER" id="PTHR42844:SF1">
    <property type="entry name" value="DIHYDRONEOPTERIN ALDOLASE 1-RELATED"/>
    <property type="match status" value="1"/>
</dbReference>
<keyword evidence="5 6" id="KW-0456">Lyase</keyword>
<dbReference type="GO" id="GO:0046654">
    <property type="term" value="P:tetrahydrofolate biosynthetic process"/>
    <property type="evidence" value="ECO:0007669"/>
    <property type="project" value="UniProtKB-UniRule"/>
</dbReference>
<dbReference type="Proteomes" id="UP000219252">
    <property type="component" value="Unassembled WGS sequence"/>
</dbReference>
<dbReference type="Pfam" id="PF02152">
    <property type="entry name" value="FolB"/>
    <property type="match status" value="1"/>
</dbReference>
<name>A0A285USP3_9BACL</name>
<dbReference type="EMBL" id="OBQC01000024">
    <property type="protein sequence ID" value="SOC44803.1"/>
    <property type="molecule type" value="Genomic_DNA"/>
</dbReference>
<dbReference type="InterPro" id="IPR043133">
    <property type="entry name" value="GTP-CH-I_C/QueF"/>
</dbReference>
<dbReference type="RefSeq" id="WP_097151231.1">
    <property type="nucleotide sequence ID" value="NZ_OBQC01000024.1"/>
</dbReference>
<dbReference type="GO" id="GO:0046656">
    <property type="term" value="P:folic acid biosynthetic process"/>
    <property type="evidence" value="ECO:0007669"/>
    <property type="project" value="UniProtKB-UniRule"/>
</dbReference>
<evidence type="ECO:0000313" key="9">
    <source>
        <dbReference type="Proteomes" id="UP000219252"/>
    </source>
</evidence>
<dbReference type="GO" id="GO:0005737">
    <property type="term" value="C:cytoplasm"/>
    <property type="evidence" value="ECO:0007669"/>
    <property type="project" value="TreeGrafter"/>
</dbReference>
<keyword evidence="9" id="KW-1185">Reference proteome</keyword>
<keyword evidence="4 6" id="KW-0289">Folate biosynthesis</keyword>